<evidence type="ECO:0000256" key="1">
    <source>
        <dbReference type="SAM" id="Phobius"/>
    </source>
</evidence>
<gene>
    <name evidence="2" type="ORF">EUBVEN_00102</name>
</gene>
<reference evidence="2 3" key="1">
    <citation type="submission" date="2007-03" db="EMBL/GenBank/DDBJ databases">
        <authorList>
            <person name="Fulton L."/>
            <person name="Clifton S."/>
            <person name="Fulton B."/>
            <person name="Xu J."/>
            <person name="Minx P."/>
            <person name="Pepin K.H."/>
            <person name="Johnson M."/>
            <person name="Thiruvilangam P."/>
            <person name="Bhonagiri V."/>
            <person name="Nash W.E."/>
            <person name="Mardis E.R."/>
            <person name="Wilson R.K."/>
        </authorList>
    </citation>
    <scope>NUCLEOTIDE SEQUENCE [LARGE SCALE GENOMIC DNA]</scope>
    <source>
        <strain evidence="2 3">ATCC 27560</strain>
    </source>
</reference>
<dbReference type="HOGENOM" id="CLU_2167201_0_0_9"/>
<dbReference type="AlphaFoldDB" id="A5Z356"/>
<accession>A5Z356</accession>
<organism evidence="2 3">
    <name type="scientific">Eubacterium ventriosum ATCC 27560</name>
    <dbReference type="NCBI Taxonomy" id="411463"/>
    <lineage>
        <taxon>Bacteria</taxon>
        <taxon>Bacillati</taxon>
        <taxon>Bacillota</taxon>
        <taxon>Clostridia</taxon>
        <taxon>Eubacteriales</taxon>
        <taxon>Eubacteriaceae</taxon>
        <taxon>Eubacterium</taxon>
    </lineage>
</organism>
<proteinExistence type="predicted"/>
<dbReference type="STRING" id="411463.EUBVEN_00102"/>
<dbReference type="Proteomes" id="UP000006000">
    <property type="component" value="Unassembled WGS sequence"/>
</dbReference>
<dbReference type="InterPro" id="IPR025962">
    <property type="entry name" value="SdpI/YhfL"/>
</dbReference>
<keyword evidence="1" id="KW-1133">Transmembrane helix</keyword>
<feature type="transmembrane region" description="Helical" evidence="1">
    <location>
        <begin position="36"/>
        <end position="54"/>
    </location>
</feature>
<dbReference type="RefSeq" id="WP_005361637.1">
    <property type="nucleotide sequence ID" value="NZ_DS264277.1"/>
</dbReference>
<keyword evidence="1" id="KW-0472">Membrane</keyword>
<protein>
    <submittedName>
        <fullName evidence="2">Uncharacterized protein</fullName>
    </submittedName>
</protein>
<evidence type="ECO:0000313" key="3">
    <source>
        <dbReference type="Proteomes" id="UP000006000"/>
    </source>
</evidence>
<sequence length="110" mass="12631">MIISAIVMPFTSPNSIFGIRIPQTEDYPEVWHRAHVFTSALLSLMILPTIIVIFHMEPRYSFVLCNIFLLVSLIIGIVYAVIIAIPIEKAEKMQIAKELEEQIKKEQGYR</sequence>
<comment type="caution">
    <text evidence="2">The sequence shown here is derived from an EMBL/GenBank/DDBJ whole genome shotgun (WGS) entry which is preliminary data.</text>
</comment>
<dbReference type="Pfam" id="PF13630">
    <property type="entry name" value="SdpI"/>
    <property type="match status" value="1"/>
</dbReference>
<keyword evidence="1" id="KW-0812">Transmembrane</keyword>
<dbReference type="OrthoDB" id="415909at186801"/>
<feature type="transmembrane region" description="Helical" evidence="1">
    <location>
        <begin position="60"/>
        <end position="87"/>
    </location>
</feature>
<name>A5Z356_9FIRM</name>
<evidence type="ECO:0000313" key="2">
    <source>
        <dbReference type="EMBL" id="EDM52598.1"/>
    </source>
</evidence>
<reference evidence="2 3" key="2">
    <citation type="submission" date="2007-04" db="EMBL/GenBank/DDBJ databases">
        <title>Draft genome sequence of Eubacterium ventriosum (ATCC 27560).</title>
        <authorList>
            <person name="Sudarsanam P."/>
            <person name="Ley R."/>
            <person name="Guruge J."/>
            <person name="Turnbaugh P.J."/>
            <person name="Mahowald M."/>
            <person name="Liep D."/>
            <person name="Gordon J."/>
        </authorList>
    </citation>
    <scope>NUCLEOTIDE SEQUENCE [LARGE SCALE GENOMIC DNA]</scope>
    <source>
        <strain evidence="2 3">ATCC 27560</strain>
    </source>
</reference>
<dbReference type="EMBL" id="AAVL02000019">
    <property type="protein sequence ID" value="EDM52598.1"/>
    <property type="molecule type" value="Genomic_DNA"/>
</dbReference>